<dbReference type="AlphaFoldDB" id="A0A4D7B8C7"/>
<dbReference type="SUPFAM" id="SSF48008">
    <property type="entry name" value="GntR ligand-binding domain-like"/>
    <property type="match status" value="1"/>
</dbReference>
<dbReference type="PANTHER" id="PTHR43537:SF5">
    <property type="entry name" value="UXU OPERON TRANSCRIPTIONAL REGULATOR"/>
    <property type="match status" value="1"/>
</dbReference>
<feature type="domain" description="HTH gntR-type" evidence="4">
    <location>
        <begin position="2"/>
        <end position="69"/>
    </location>
</feature>
<dbReference type="SMART" id="SM00345">
    <property type="entry name" value="HTH_GNTR"/>
    <property type="match status" value="1"/>
</dbReference>
<dbReference type="Pfam" id="PF07729">
    <property type="entry name" value="FCD"/>
    <property type="match status" value="1"/>
</dbReference>
<dbReference type="Gene3D" id="1.20.120.530">
    <property type="entry name" value="GntR ligand-binding domain-like"/>
    <property type="match status" value="1"/>
</dbReference>
<dbReference type="InterPro" id="IPR036390">
    <property type="entry name" value="WH_DNA-bd_sf"/>
</dbReference>
<organism evidence="5 6">
    <name type="scientific">Phreatobacter stygius</name>
    <dbReference type="NCBI Taxonomy" id="1940610"/>
    <lineage>
        <taxon>Bacteria</taxon>
        <taxon>Pseudomonadati</taxon>
        <taxon>Pseudomonadota</taxon>
        <taxon>Alphaproteobacteria</taxon>
        <taxon>Hyphomicrobiales</taxon>
        <taxon>Phreatobacteraceae</taxon>
        <taxon>Phreatobacter</taxon>
    </lineage>
</organism>
<dbReference type="GO" id="GO:0003700">
    <property type="term" value="F:DNA-binding transcription factor activity"/>
    <property type="evidence" value="ECO:0007669"/>
    <property type="project" value="InterPro"/>
</dbReference>
<sequence>MMNQSEQAVGVLQRLIEQGDLKPGSMVSERDLMELTGFGRTPVREAIQRLALNYMLRIHPNKGIEIPGISIEDQLRGLEVRRAMEVLAVELACERATSKNIEAIGSLATALDQDFTLREYSETVRQTHALIIEAAHNPYLDALMTPLQSLSRRFWLMHVRDEQREVAHGKRLHQEILKAIAGREGARASAASLALNSYLVEFALAVIAKMAAPRN</sequence>
<evidence type="ECO:0000313" key="5">
    <source>
        <dbReference type="EMBL" id="QCI69464.1"/>
    </source>
</evidence>
<dbReference type="GO" id="GO:0003677">
    <property type="term" value="F:DNA binding"/>
    <property type="evidence" value="ECO:0007669"/>
    <property type="project" value="UniProtKB-KW"/>
</dbReference>
<keyword evidence="1" id="KW-0805">Transcription regulation</keyword>
<evidence type="ECO:0000256" key="2">
    <source>
        <dbReference type="ARBA" id="ARBA00023125"/>
    </source>
</evidence>
<evidence type="ECO:0000256" key="3">
    <source>
        <dbReference type="ARBA" id="ARBA00023163"/>
    </source>
</evidence>
<dbReference type="KEGG" id="pstg:E8M01_27650"/>
<dbReference type="InterPro" id="IPR000524">
    <property type="entry name" value="Tscrpt_reg_HTH_GntR"/>
</dbReference>
<dbReference type="Pfam" id="PF00392">
    <property type="entry name" value="GntR"/>
    <property type="match status" value="1"/>
</dbReference>
<dbReference type="InterPro" id="IPR011711">
    <property type="entry name" value="GntR_C"/>
</dbReference>
<dbReference type="PANTHER" id="PTHR43537">
    <property type="entry name" value="TRANSCRIPTIONAL REGULATOR, GNTR FAMILY"/>
    <property type="match status" value="1"/>
</dbReference>
<gene>
    <name evidence="5" type="ORF">E8M01_27650</name>
</gene>
<evidence type="ECO:0000313" key="6">
    <source>
        <dbReference type="Proteomes" id="UP000298781"/>
    </source>
</evidence>
<dbReference type="SMART" id="SM00895">
    <property type="entry name" value="FCD"/>
    <property type="match status" value="1"/>
</dbReference>
<accession>A0A4D7B8C7</accession>
<dbReference type="OrthoDB" id="9806293at2"/>
<keyword evidence="2" id="KW-0238">DNA-binding</keyword>
<dbReference type="Proteomes" id="UP000298781">
    <property type="component" value="Chromosome"/>
</dbReference>
<dbReference type="SUPFAM" id="SSF46785">
    <property type="entry name" value="Winged helix' DNA-binding domain"/>
    <property type="match status" value="1"/>
</dbReference>
<dbReference type="EMBL" id="CP039690">
    <property type="protein sequence ID" value="QCI69464.1"/>
    <property type="molecule type" value="Genomic_DNA"/>
</dbReference>
<evidence type="ECO:0000256" key="1">
    <source>
        <dbReference type="ARBA" id="ARBA00023015"/>
    </source>
</evidence>
<name>A0A4D7B8C7_9HYPH</name>
<dbReference type="Gene3D" id="1.10.10.10">
    <property type="entry name" value="Winged helix-like DNA-binding domain superfamily/Winged helix DNA-binding domain"/>
    <property type="match status" value="1"/>
</dbReference>
<reference evidence="5 6" key="1">
    <citation type="submission" date="2019-04" db="EMBL/GenBank/DDBJ databases">
        <title>Phreatobacter aquaticus sp. nov.</title>
        <authorList>
            <person name="Choi A."/>
        </authorList>
    </citation>
    <scope>NUCLEOTIDE SEQUENCE [LARGE SCALE GENOMIC DNA]</scope>
    <source>
        <strain evidence="5 6">KCTC 52518</strain>
    </source>
</reference>
<protein>
    <submittedName>
        <fullName evidence="5">GntR family transcriptional regulator</fullName>
    </submittedName>
</protein>
<keyword evidence="6" id="KW-1185">Reference proteome</keyword>
<dbReference type="PROSITE" id="PS50949">
    <property type="entry name" value="HTH_GNTR"/>
    <property type="match status" value="1"/>
</dbReference>
<dbReference type="InterPro" id="IPR008920">
    <property type="entry name" value="TF_FadR/GntR_C"/>
</dbReference>
<keyword evidence="3" id="KW-0804">Transcription</keyword>
<dbReference type="InterPro" id="IPR036388">
    <property type="entry name" value="WH-like_DNA-bd_sf"/>
</dbReference>
<proteinExistence type="predicted"/>
<evidence type="ECO:0000259" key="4">
    <source>
        <dbReference type="PROSITE" id="PS50949"/>
    </source>
</evidence>